<dbReference type="SUPFAM" id="SSF160920">
    <property type="entry name" value="PSTPO5379-like"/>
    <property type="match status" value="1"/>
</dbReference>
<evidence type="ECO:0000313" key="3">
    <source>
        <dbReference type="EMBL" id="KAF5878168.1"/>
    </source>
</evidence>
<dbReference type="InterPro" id="IPR038021">
    <property type="entry name" value="Putative_hydro-lyase"/>
</dbReference>
<protein>
    <submittedName>
        <fullName evidence="3">Putative duf1445 domain-containing protein</fullName>
    </submittedName>
</protein>
<evidence type="ECO:0000256" key="2">
    <source>
        <dbReference type="ARBA" id="ARBA00023239"/>
    </source>
</evidence>
<comment type="similarity">
    <text evidence="1">Belongs to the D-glutamate cyclase family.</text>
</comment>
<gene>
    <name evidence="3" type="ORF">Bfra_000335</name>
</gene>
<proteinExistence type="inferred from homology"/>
<dbReference type="Proteomes" id="UP000531561">
    <property type="component" value="Unassembled WGS sequence"/>
</dbReference>
<name>A0A8H6B2B4_9HELO</name>
<dbReference type="Gene3D" id="3.40.1640.10">
    <property type="entry name" value="PSTPO5379-like"/>
    <property type="match status" value="1"/>
</dbReference>
<keyword evidence="4" id="KW-1185">Reference proteome</keyword>
<dbReference type="OrthoDB" id="10262538at2759"/>
<dbReference type="PANTHER" id="PTHR32022:SF10">
    <property type="entry name" value="D-GLUTAMATE CYCLASE, MITOCHONDRIAL"/>
    <property type="match status" value="1"/>
</dbReference>
<reference evidence="3 4" key="1">
    <citation type="journal article" date="2020" name="Phytopathology">
        <title>A high-quality genome resource of Botrytis fragariae, a new and rapidly spreading fungal pathogen causing strawberry gray mold in the U.S.A.</title>
        <authorList>
            <person name="Wu Y."/>
            <person name="Saski C.A."/>
            <person name="Schnabel G."/>
            <person name="Xiao S."/>
            <person name="Hu M."/>
        </authorList>
    </citation>
    <scope>NUCLEOTIDE SEQUENCE [LARGE SCALE GENOMIC DNA]</scope>
    <source>
        <strain evidence="3 4">BVB16</strain>
    </source>
</reference>
<dbReference type="GeneID" id="59254472"/>
<dbReference type="Pfam" id="PF07286">
    <property type="entry name" value="D-Glu_cyclase"/>
    <property type="match status" value="1"/>
</dbReference>
<keyword evidence="2" id="KW-0456">Lyase</keyword>
<accession>A0A8H6B2B4</accession>
<dbReference type="PANTHER" id="PTHR32022">
    <property type="entry name" value="D-GLUTAMATE CYCLASE, MITOCHONDRIAL"/>
    <property type="match status" value="1"/>
</dbReference>
<comment type="caution">
    <text evidence="3">The sequence shown here is derived from an EMBL/GenBank/DDBJ whole genome shotgun (WGS) entry which is preliminary data.</text>
</comment>
<evidence type="ECO:0000256" key="1">
    <source>
        <dbReference type="ARBA" id="ARBA00007896"/>
    </source>
</evidence>
<dbReference type="GO" id="GO:0047820">
    <property type="term" value="F:D-glutamate cyclase activity"/>
    <property type="evidence" value="ECO:0007669"/>
    <property type="project" value="TreeGrafter"/>
</dbReference>
<evidence type="ECO:0000313" key="4">
    <source>
        <dbReference type="Proteomes" id="UP000531561"/>
    </source>
</evidence>
<dbReference type="AlphaFoldDB" id="A0A8H6B2B4"/>
<dbReference type="EMBL" id="JABFCT010000002">
    <property type="protein sequence ID" value="KAF5878168.1"/>
    <property type="molecule type" value="Genomic_DNA"/>
</dbReference>
<dbReference type="GO" id="GO:0006536">
    <property type="term" value="P:glutamate metabolic process"/>
    <property type="evidence" value="ECO:0007669"/>
    <property type="project" value="TreeGrafter"/>
</dbReference>
<dbReference type="InterPro" id="IPR009906">
    <property type="entry name" value="D-Glu_cyclase"/>
</dbReference>
<organism evidence="3 4">
    <name type="scientific">Botrytis fragariae</name>
    <dbReference type="NCBI Taxonomy" id="1964551"/>
    <lineage>
        <taxon>Eukaryota</taxon>
        <taxon>Fungi</taxon>
        <taxon>Dikarya</taxon>
        <taxon>Ascomycota</taxon>
        <taxon>Pezizomycotina</taxon>
        <taxon>Leotiomycetes</taxon>
        <taxon>Helotiales</taxon>
        <taxon>Sclerotiniaceae</taxon>
        <taxon>Botrytis</taxon>
    </lineage>
</organism>
<dbReference type="RefSeq" id="XP_037197113.1">
    <property type="nucleotide sequence ID" value="XM_037330780.1"/>
</dbReference>
<sequence>MAAQSSAAAVRLQCRSEMHTENTVGLAPGYVQSNLMVLPSEYAADFVSLCERNPVPFSLLATSRTTGDPHTLSDPKLISAGAESGAGDSTLPLLDLRTDLPRYNVYSCGSLIDTPNNVKDYWTESHTAFIMGCSFSFDSALVAAGLPPRHIEAGCNVTMYTTTYKLHPAGIFTEGTMVVSMRPYKESDIPRVRAITGRFSRTHGEPVDWGWDALERLGIKDLGKPDFGDVVEVRREEGEVPVFWGCGATPSLVIKLAGDKIKGHVITHIPGFSLILDLKDDEV</sequence>
<dbReference type="FunFam" id="3.30.2040.10:FF:000001">
    <property type="entry name" value="D-glutamate cyclase, mitochondrial"/>
    <property type="match status" value="1"/>
</dbReference>
<dbReference type="Gene3D" id="3.30.2040.10">
    <property type="entry name" value="PSTPO5379-like domain"/>
    <property type="match status" value="1"/>
</dbReference>